<dbReference type="EC" id="2.7.7.65" evidence="2"/>
<comment type="caution">
    <text evidence="2">The sequence shown here is derived from an EMBL/GenBank/DDBJ whole genome shotgun (WGS) entry which is preliminary data.</text>
</comment>
<accession>A0AA35UNU6</accession>
<dbReference type="Proteomes" id="UP001176960">
    <property type="component" value="Unassembled WGS sequence"/>
</dbReference>
<dbReference type="EMBL" id="CATKSH010000001">
    <property type="protein sequence ID" value="CAI9119406.1"/>
    <property type="molecule type" value="Genomic_DNA"/>
</dbReference>
<dbReference type="Pfam" id="PF00990">
    <property type="entry name" value="GGDEF"/>
    <property type="match status" value="1"/>
</dbReference>
<gene>
    <name evidence="2" type="ORF">LMG32879_000221</name>
</gene>
<dbReference type="RefSeq" id="WP_289843386.1">
    <property type="nucleotide sequence ID" value="NZ_CATKSH010000001.1"/>
</dbReference>
<keyword evidence="2" id="KW-0808">Transferase</keyword>
<protein>
    <submittedName>
        <fullName evidence="2">Diguanylate cyclase</fullName>
        <ecNumber evidence="2">2.7.7.65</ecNumber>
    </submittedName>
</protein>
<proteinExistence type="predicted"/>
<dbReference type="PROSITE" id="PS50887">
    <property type="entry name" value="GGDEF"/>
    <property type="match status" value="1"/>
</dbReference>
<organism evidence="2 3">
    <name type="scientific">Brytella acorum</name>
    <dbReference type="NCBI Taxonomy" id="2959299"/>
    <lineage>
        <taxon>Bacteria</taxon>
        <taxon>Pseudomonadati</taxon>
        <taxon>Pseudomonadota</taxon>
        <taxon>Alphaproteobacteria</taxon>
        <taxon>Acetobacterales</taxon>
        <taxon>Acetobacteraceae</taxon>
        <taxon>Brytella</taxon>
    </lineage>
</organism>
<feature type="domain" description="GGDEF" evidence="1">
    <location>
        <begin position="330"/>
        <end position="461"/>
    </location>
</feature>
<sequence length="462" mass="50764">MLVPTLMKAPRFSGPVASPSDPTIEPSPIPATIDTALVFSLMESRERWRRLGRAIFDLLFETDADGALTALVPLNWSGALPSLGTNANAIWDDRTTPFDASIPHIREILPNNVHLCALPYLDPDGLLRGSRGGLLRMPVSLATAMTSNAGILVGRIVLDVFRKTPDTRIACQDALDALRSFFDAHAAILFTDNALGVDAAATGTSRWTLMKTSGPPLDAHLLADFAVFDEPAPCRRVKDASEGVALWLTTPLRAIGELGLFLFRNKPWSDHEIDVAAFALDLMAGFVETDTLHRHILKTLPIDLSSHLLNTRGFLAAVDRRLSRLDQLELPASLMVIRVEGLIDLLNTTDTDRLLSITEQISKLLEKSVRATDAIGRLGVDTFAIWMDSADRFAAAERADRICLHGAPLLLDEPHHLPIRIGVMCRESGVTDDPQELIEHAKRALMRAEDSNRPWQFCHEVP</sequence>
<keyword evidence="3" id="KW-1185">Reference proteome</keyword>
<evidence type="ECO:0000313" key="3">
    <source>
        <dbReference type="Proteomes" id="UP001176960"/>
    </source>
</evidence>
<dbReference type="InterPro" id="IPR000160">
    <property type="entry name" value="GGDEF_dom"/>
</dbReference>
<dbReference type="AlphaFoldDB" id="A0AA35UNU6"/>
<dbReference type="GO" id="GO:0052621">
    <property type="term" value="F:diguanylate cyclase activity"/>
    <property type="evidence" value="ECO:0007669"/>
    <property type="project" value="UniProtKB-EC"/>
</dbReference>
<dbReference type="InterPro" id="IPR029787">
    <property type="entry name" value="Nucleotide_cyclase"/>
</dbReference>
<evidence type="ECO:0000259" key="1">
    <source>
        <dbReference type="PROSITE" id="PS50887"/>
    </source>
</evidence>
<dbReference type="Gene3D" id="3.30.70.270">
    <property type="match status" value="1"/>
</dbReference>
<dbReference type="SUPFAM" id="SSF55073">
    <property type="entry name" value="Nucleotide cyclase"/>
    <property type="match status" value="1"/>
</dbReference>
<evidence type="ECO:0000313" key="2">
    <source>
        <dbReference type="EMBL" id="CAI9119406.1"/>
    </source>
</evidence>
<dbReference type="SMART" id="SM00267">
    <property type="entry name" value="GGDEF"/>
    <property type="match status" value="1"/>
</dbReference>
<reference evidence="2" key="1">
    <citation type="submission" date="2023-03" db="EMBL/GenBank/DDBJ databases">
        <authorList>
            <person name="Cleenwerck I."/>
        </authorList>
    </citation>
    <scope>NUCLEOTIDE SEQUENCE</scope>
    <source>
        <strain evidence="2">LMG 32879</strain>
    </source>
</reference>
<dbReference type="InterPro" id="IPR043128">
    <property type="entry name" value="Rev_trsase/Diguanyl_cyclase"/>
</dbReference>
<keyword evidence="2" id="KW-0548">Nucleotidyltransferase</keyword>
<name>A0AA35UNU6_9PROT</name>